<evidence type="ECO:0000256" key="7">
    <source>
        <dbReference type="SAM" id="MobiDB-lite"/>
    </source>
</evidence>
<dbReference type="EMBL" id="FNRJ01000016">
    <property type="protein sequence ID" value="SEB08967.1"/>
    <property type="molecule type" value="Genomic_DNA"/>
</dbReference>
<evidence type="ECO:0000259" key="9">
    <source>
        <dbReference type="SMART" id="SM00091"/>
    </source>
</evidence>
<evidence type="ECO:0000256" key="6">
    <source>
        <dbReference type="ARBA" id="ARBA00049244"/>
    </source>
</evidence>
<dbReference type="Proteomes" id="UP000242469">
    <property type="component" value="Unassembled WGS sequence"/>
</dbReference>
<dbReference type="PANTHER" id="PTHR30231">
    <property type="entry name" value="DNA POLYMERASE III SUBUNIT EPSILON"/>
    <property type="match status" value="1"/>
</dbReference>
<dbReference type="PANTHER" id="PTHR30231:SF41">
    <property type="entry name" value="DNA POLYMERASE III SUBUNIT EPSILON"/>
    <property type="match status" value="1"/>
</dbReference>
<dbReference type="SUPFAM" id="SSF53098">
    <property type="entry name" value="Ribonuclease H-like"/>
    <property type="match status" value="1"/>
</dbReference>
<keyword evidence="8" id="KW-0472">Membrane</keyword>
<evidence type="ECO:0000256" key="2">
    <source>
        <dbReference type="ARBA" id="ARBA00022722"/>
    </source>
</evidence>
<keyword evidence="3" id="KW-0269">Exonuclease</keyword>
<dbReference type="FunFam" id="3.30.420.10:FF:000045">
    <property type="entry name" value="3'-5' exonuclease DinG"/>
    <property type="match status" value="1"/>
</dbReference>
<gene>
    <name evidence="11" type="ORF">SAMN02745729_11673</name>
</gene>
<dbReference type="GO" id="GO:0008408">
    <property type="term" value="F:3'-5' exonuclease activity"/>
    <property type="evidence" value="ECO:0007669"/>
    <property type="project" value="TreeGrafter"/>
</dbReference>
<keyword evidence="8" id="KW-1133">Transmembrane helix</keyword>
<name>A0A1H4GHI7_9GAMM</name>
<dbReference type="Pfam" id="PF00929">
    <property type="entry name" value="RNase_T"/>
    <property type="match status" value="1"/>
</dbReference>
<comment type="catalytic activity">
    <reaction evidence="6">
        <text>DNA(n) + a 2'-deoxyribonucleoside 5'-triphosphate = DNA(n+1) + diphosphate</text>
        <dbReference type="Rhea" id="RHEA:22508"/>
        <dbReference type="Rhea" id="RHEA-COMP:17339"/>
        <dbReference type="Rhea" id="RHEA-COMP:17340"/>
        <dbReference type="ChEBI" id="CHEBI:33019"/>
        <dbReference type="ChEBI" id="CHEBI:61560"/>
        <dbReference type="ChEBI" id="CHEBI:173112"/>
        <dbReference type="EC" id="2.7.7.7"/>
    </reaction>
</comment>
<dbReference type="AlphaFoldDB" id="A0A1H4GHI7"/>
<proteinExistence type="predicted"/>
<dbReference type="SMART" id="SM00479">
    <property type="entry name" value="EXOIII"/>
    <property type="match status" value="1"/>
</dbReference>
<keyword evidence="12" id="KW-1185">Reference proteome</keyword>
<dbReference type="Pfam" id="PF08448">
    <property type="entry name" value="PAS_4"/>
    <property type="match status" value="1"/>
</dbReference>
<dbReference type="RefSeq" id="WP_091827618.1">
    <property type="nucleotide sequence ID" value="NZ_FNRJ01000016.1"/>
</dbReference>
<comment type="function">
    <text evidence="4">DNA polymerase III is a complex, multichain enzyme responsible for most of the replicative synthesis in bacteria. The epsilon subunit contain the editing function and is a proofreading 3'-5' exonuclease.</text>
</comment>
<evidence type="ECO:0000256" key="8">
    <source>
        <dbReference type="SAM" id="Phobius"/>
    </source>
</evidence>
<dbReference type="GO" id="GO:0005829">
    <property type="term" value="C:cytosol"/>
    <property type="evidence" value="ECO:0007669"/>
    <property type="project" value="TreeGrafter"/>
</dbReference>
<evidence type="ECO:0000259" key="10">
    <source>
        <dbReference type="SMART" id="SM00479"/>
    </source>
</evidence>
<evidence type="ECO:0000256" key="4">
    <source>
        <dbReference type="ARBA" id="ARBA00025483"/>
    </source>
</evidence>
<dbReference type="InterPro" id="IPR000014">
    <property type="entry name" value="PAS"/>
</dbReference>
<keyword evidence="2" id="KW-0540">Nuclease</keyword>
<dbReference type="InterPro" id="IPR035965">
    <property type="entry name" value="PAS-like_dom_sf"/>
</dbReference>
<reference evidence="12" key="1">
    <citation type="submission" date="2016-10" db="EMBL/GenBank/DDBJ databases">
        <authorList>
            <person name="Varghese N."/>
            <person name="Submissions S."/>
        </authorList>
    </citation>
    <scope>NUCLEOTIDE SEQUENCE [LARGE SCALE GENOMIC DNA]</scope>
    <source>
        <strain evidence="12">DSM 11526</strain>
    </source>
</reference>
<feature type="transmembrane region" description="Helical" evidence="8">
    <location>
        <begin position="41"/>
        <end position="61"/>
    </location>
</feature>
<dbReference type="InterPro" id="IPR013520">
    <property type="entry name" value="Ribonucl_H"/>
</dbReference>
<evidence type="ECO:0000313" key="11">
    <source>
        <dbReference type="EMBL" id="SEB08967.1"/>
    </source>
</evidence>
<dbReference type="GO" id="GO:0045004">
    <property type="term" value="P:DNA replication proofreading"/>
    <property type="evidence" value="ECO:0007669"/>
    <property type="project" value="TreeGrafter"/>
</dbReference>
<dbReference type="OrthoDB" id="9803913at2"/>
<keyword evidence="8" id="KW-0812">Transmembrane</keyword>
<feature type="domain" description="Exonuclease" evidence="10">
    <location>
        <begin position="491"/>
        <end position="661"/>
    </location>
</feature>
<dbReference type="NCBIfam" id="TIGR00573">
    <property type="entry name" value="dnaq"/>
    <property type="match status" value="1"/>
</dbReference>
<evidence type="ECO:0000256" key="1">
    <source>
        <dbReference type="ARBA" id="ARBA00012417"/>
    </source>
</evidence>
<dbReference type="InterPro" id="IPR006054">
    <property type="entry name" value="DnaQ"/>
</dbReference>
<dbReference type="GO" id="GO:0003677">
    <property type="term" value="F:DNA binding"/>
    <property type="evidence" value="ECO:0007669"/>
    <property type="project" value="InterPro"/>
</dbReference>
<evidence type="ECO:0000313" key="12">
    <source>
        <dbReference type="Proteomes" id="UP000242469"/>
    </source>
</evidence>
<keyword evidence="3" id="KW-0378">Hydrolase</keyword>
<dbReference type="InterPro" id="IPR013656">
    <property type="entry name" value="PAS_4"/>
</dbReference>
<sequence>MPSRQNLLGFWMLLCGVLLFGGIGLLLWLDTVLTPATPERVALWVLGLSPAVVVLLLGVVLERRLFRPLRQFQVLLARLVASPDARSDFPLDGWLKPLQPDLDHIRDGWRGDRSRLRDAHDEGAAEALRIQQELEGVLQVLDLPLLICDDHQRLLLFNPAARELFHDQPALGLGRRISQLLPHASLNDALKQLPQDGSPRQLLLPGEPRWLRCELRRLGVRHGGALITLRDTTHELESDQRWRRELAALLPRLRGHAGSLGSAADALVQVEHNPELQHRLEQAISQESQALSQKVEALTRLVESHQLSQSGLEETWSNDLFSALGERLHEEAIELTPVGIPVWIRVDGPALLAMLERLIRELVQIRPVEALDIEVLLGNKRVYLDLIWQGEPLTDHQLSLWHALHLFDDPLSPRIEDVLAQHGAELWSQPRNDTDTASLRLPLPASSRGARPQPRAEQPADQTRPEFHDFSIAELPAPDAALAHTRLEELELVVFDTETTGLDLRGGDQIISLAACRILRGRLLAQDSFDQLINPQRPIPPDSTAIHHLTDADVANAPPIEVVLPRFHQYVGPGVLVAHNAVFDLLALRLASGETGPAFNMPVLDTLLLSRAIDPTLEGHGLDTLAERFELTFPPGTRHTALGDARVTAELLLALLPRLRSRGIETLEQLLELQREVEQGRPS</sequence>
<feature type="domain" description="PAS" evidence="9">
    <location>
        <begin position="132"/>
        <end position="199"/>
    </location>
</feature>
<dbReference type="Gene3D" id="3.30.450.20">
    <property type="entry name" value="PAS domain"/>
    <property type="match status" value="1"/>
</dbReference>
<feature type="region of interest" description="Disordered" evidence="7">
    <location>
        <begin position="426"/>
        <end position="465"/>
    </location>
</feature>
<dbReference type="SMART" id="SM00091">
    <property type="entry name" value="PAS"/>
    <property type="match status" value="1"/>
</dbReference>
<dbReference type="STRING" id="1122198.SAMN02745729_11673"/>
<accession>A0A1H4GHI7</accession>
<feature type="transmembrane region" description="Helical" evidence="8">
    <location>
        <begin position="7"/>
        <end position="29"/>
    </location>
</feature>
<dbReference type="InterPro" id="IPR036397">
    <property type="entry name" value="RNaseH_sf"/>
</dbReference>
<comment type="subunit">
    <text evidence="5">DNA polymerase III contains a core (composed of alpha, epsilon and theta chains) that associates with a tau subunit. This core dimerizes to form the POLIII' complex. PolIII' associates with the gamma complex (composed of gamma, delta, delta', psi and chi chains) and with the beta chain to form the complete DNA polymerase III complex.</text>
</comment>
<evidence type="ECO:0000256" key="3">
    <source>
        <dbReference type="ARBA" id="ARBA00022839"/>
    </source>
</evidence>
<protein>
    <recommendedName>
        <fullName evidence="1">DNA-directed DNA polymerase</fullName>
        <ecNumber evidence="1">2.7.7.7</ecNumber>
    </recommendedName>
</protein>
<dbReference type="GO" id="GO:0003887">
    <property type="term" value="F:DNA-directed DNA polymerase activity"/>
    <property type="evidence" value="ECO:0007669"/>
    <property type="project" value="UniProtKB-EC"/>
</dbReference>
<dbReference type="InterPro" id="IPR012337">
    <property type="entry name" value="RNaseH-like_sf"/>
</dbReference>
<organism evidence="11 12">
    <name type="scientific">Marinobacterium iners DSM 11526</name>
    <dbReference type="NCBI Taxonomy" id="1122198"/>
    <lineage>
        <taxon>Bacteria</taxon>
        <taxon>Pseudomonadati</taxon>
        <taxon>Pseudomonadota</taxon>
        <taxon>Gammaproteobacteria</taxon>
        <taxon>Oceanospirillales</taxon>
        <taxon>Oceanospirillaceae</taxon>
        <taxon>Marinobacterium</taxon>
    </lineage>
</organism>
<dbReference type="SUPFAM" id="SSF55785">
    <property type="entry name" value="PYP-like sensor domain (PAS domain)"/>
    <property type="match status" value="1"/>
</dbReference>
<dbReference type="EC" id="2.7.7.7" evidence="1"/>
<dbReference type="CDD" id="cd00130">
    <property type="entry name" value="PAS"/>
    <property type="match status" value="1"/>
</dbReference>
<dbReference type="CDD" id="cd06127">
    <property type="entry name" value="DEDDh"/>
    <property type="match status" value="1"/>
</dbReference>
<dbReference type="Gene3D" id="3.30.420.10">
    <property type="entry name" value="Ribonuclease H-like superfamily/Ribonuclease H"/>
    <property type="match status" value="1"/>
</dbReference>
<evidence type="ECO:0000256" key="5">
    <source>
        <dbReference type="ARBA" id="ARBA00026073"/>
    </source>
</evidence>